<accession>A0A2T7NNW0</accession>
<comment type="caution">
    <text evidence="1">The sequence shown here is derived from an EMBL/GenBank/DDBJ whole genome shotgun (WGS) entry which is preliminary data.</text>
</comment>
<keyword evidence="2" id="KW-1185">Reference proteome</keyword>
<evidence type="ECO:0000313" key="1">
    <source>
        <dbReference type="EMBL" id="PVD22854.1"/>
    </source>
</evidence>
<evidence type="ECO:0008006" key="3">
    <source>
        <dbReference type="Google" id="ProtNLM"/>
    </source>
</evidence>
<dbReference type="AlphaFoldDB" id="A0A2T7NNW0"/>
<gene>
    <name evidence="1" type="ORF">C0Q70_16112</name>
</gene>
<reference evidence="1 2" key="1">
    <citation type="submission" date="2018-04" db="EMBL/GenBank/DDBJ databases">
        <title>The genome of golden apple snail Pomacea canaliculata provides insight into stress tolerance and invasive adaptation.</title>
        <authorList>
            <person name="Liu C."/>
            <person name="Liu B."/>
            <person name="Ren Y."/>
            <person name="Zhang Y."/>
            <person name="Wang H."/>
            <person name="Li S."/>
            <person name="Jiang F."/>
            <person name="Yin L."/>
            <person name="Zhang G."/>
            <person name="Qian W."/>
            <person name="Fan W."/>
        </authorList>
    </citation>
    <scope>NUCLEOTIDE SEQUENCE [LARGE SCALE GENOMIC DNA]</scope>
    <source>
        <strain evidence="1">SZHN2017</strain>
        <tissue evidence="1">Muscle</tissue>
    </source>
</reference>
<dbReference type="EMBL" id="PZQS01000010">
    <property type="protein sequence ID" value="PVD22854.1"/>
    <property type="molecule type" value="Genomic_DNA"/>
</dbReference>
<sequence length="443" mass="49551">MSEETKMANGTWQETIGNPLCLTGKLFFLGIAKDSLKVDVTRVIEALGGSVIDAVDKRLFAVVTDLFYDADICCWIINSADRQTVDDVTRRLTNRPSDVLQQKEEVRVTRSVPINKLPPGRGRDMVSAAREKGLQQLPSPSPPSQVIPPGVTGHRPMASSDQSLPTPAVPASLPAVGRVELQRMLQDIKEGKFAATRGVVRLLCRDILTQEQFHALCLESEMIGCHLSRATQLEVVVMSAETFLQEHRDLFNHIRRLPRNQWLQVAPLIAQSQIDTKVIGIRVEDVDRRFRPLCKTFSHVQHIMSSHCACDITVRSKAVAKDFVTTPDPSILPENTLGTFQMSLHHQTGLKASTVDMKVLRDLSCATGRVTDWQSPGITRKGHDAGLADERRLHIQERRWEEDLPPTHRGAFGGLRINQENEGTRKHRCVSVSIHQVCKTRRE</sequence>
<protein>
    <recommendedName>
        <fullName evidence="3">BRCT domain-containing protein</fullName>
    </recommendedName>
</protein>
<proteinExistence type="predicted"/>
<dbReference type="OrthoDB" id="21380at2759"/>
<evidence type="ECO:0000313" key="2">
    <source>
        <dbReference type="Proteomes" id="UP000245119"/>
    </source>
</evidence>
<dbReference type="Proteomes" id="UP000245119">
    <property type="component" value="Linkage Group LG10"/>
</dbReference>
<organism evidence="1 2">
    <name type="scientific">Pomacea canaliculata</name>
    <name type="common">Golden apple snail</name>
    <dbReference type="NCBI Taxonomy" id="400727"/>
    <lineage>
        <taxon>Eukaryota</taxon>
        <taxon>Metazoa</taxon>
        <taxon>Spiralia</taxon>
        <taxon>Lophotrochozoa</taxon>
        <taxon>Mollusca</taxon>
        <taxon>Gastropoda</taxon>
        <taxon>Caenogastropoda</taxon>
        <taxon>Architaenioglossa</taxon>
        <taxon>Ampullarioidea</taxon>
        <taxon>Ampullariidae</taxon>
        <taxon>Pomacea</taxon>
    </lineage>
</organism>
<name>A0A2T7NNW0_POMCA</name>